<sequence>MRARASHDLTAATGETPVESRLDPQHVIDQLGLSPHPEGGWYASTYTSGIDVRLPERTGGGRPTATLIHYLLSPGEESAWHVVGSDEIWLWHLGGPLVLRTGGAGPEPDTGTAGGPGSGGVIETPLGPDLGAGQRLQGFVPAGTWQSARPAGDEAVLVSCVVSPGFDFADFRLYEGAARDRTTAEPEPDPEP</sequence>
<proteinExistence type="predicted"/>
<dbReference type="EMBL" id="JAGSMN010000674">
    <property type="protein sequence ID" value="MBR7676516.1"/>
    <property type="molecule type" value="Genomic_DNA"/>
</dbReference>
<dbReference type="AlphaFoldDB" id="A0A8T4IW12"/>
<keyword evidence="4" id="KW-1185">Reference proteome</keyword>
<organism evidence="3 4">
    <name type="scientific">Streptomyces daliensis</name>
    <dbReference type="NCBI Taxonomy" id="299421"/>
    <lineage>
        <taxon>Bacteria</taxon>
        <taxon>Bacillati</taxon>
        <taxon>Actinomycetota</taxon>
        <taxon>Actinomycetes</taxon>
        <taxon>Kitasatosporales</taxon>
        <taxon>Streptomycetaceae</taxon>
        <taxon>Streptomyces</taxon>
    </lineage>
</organism>
<dbReference type="Proteomes" id="UP000675554">
    <property type="component" value="Unassembled WGS sequence"/>
</dbReference>
<accession>A0A8T4IW12</accession>
<evidence type="ECO:0000256" key="1">
    <source>
        <dbReference type="SAM" id="MobiDB-lite"/>
    </source>
</evidence>
<reference evidence="3" key="1">
    <citation type="submission" date="2021-04" db="EMBL/GenBank/DDBJ databases">
        <title>Sequencing of actinobacteria type strains.</title>
        <authorList>
            <person name="Nguyen G.-S."/>
            <person name="Wentzel A."/>
        </authorList>
    </citation>
    <scope>NUCLEOTIDE SEQUENCE</scope>
    <source>
        <strain evidence="3">DSM 42095</strain>
    </source>
</reference>
<evidence type="ECO:0000259" key="2">
    <source>
        <dbReference type="Pfam" id="PF06172"/>
    </source>
</evidence>
<name>A0A8T4IW12_9ACTN</name>
<dbReference type="InterPro" id="IPR039935">
    <property type="entry name" value="YML079W-like"/>
</dbReference>
<dbReference type="InterPro" id="IPR011051">
    <property type="entry name" value="RmlC_Cupin_sf"/>
</dbReference>
<protein>
    <submittedName>
        <fullName evidence="3">Cupin domain-containing protein</fullName>
    </submittedName>
</protein>
<dbReference type="PANTHER" id="PTHR33387:SF3">
    <property type="entry name" value="DUF985 DOMAIN-CONTAINING PROTEIN"/>
    <property type="match status" value="1"/>
</dbReference>
<comment type="caution">
    <text evidence="3">The sequence shown here is derived from an EMBL/GenBank/DDBJ whole genome shotgun (WGS) entry which is preliminary data.</text>
</comment>
<dbReference type="Pfam" id="PF06172">
    <property type="entry name" value="Cupin_5"/>
    <property type="match status" value="1"/>
</dbReference>
<gene>
    <name evidence="3" type="ORF">KDA82_26605</name>
</gene>
<evidence type="ECO:0000313" key="3">
    <source>
        <dbReference type="EMBL" id="MBR7676516.1"/>
    </source>
</evidence>
<dbReference type="Gene3D" id="2.60.120.10">
    <property type="entry name" value="Jelly Rolls"/>
    <property type="match status" value="1"/>
</dbReference>
<feature type="region of interest" description="Disordered" evidence="1">
    <location>
        <begin position="1"/>
        <end position="23"/>
    </location>
</feature>
<feature type="domain" description="DUF985" evidence="2">
    <location>
        <begin position="25"/>
        <end position="173"/>
    </location>
</feature>
<evidence type="ECO:0000313" key="4">
    <source>
        <dbReference type="Proteomes" id="UP000675554"/>
    </source>
</evidence>
<feature type="region of interest" description="Disordered" evidence="1">
    <location>
        <begin position="101"/>
        <end position="121"/>
    </location>
</feature>
<dbReference type="SUPFAM" id="SSF51182">
    <property type="entry name" value="RmlC-like cupins"/>
    <property type="match status" value="1"/>
</dbReference>
<dbReference type="InterPro" id="IPR009327">
    <property type="entry name" value="Cupin_DUF985"/>
</dbReference>
<dbReference type="CDD" id="cd06121">
    <property type="entry name" value="cupin_YML079wp"/>
    <property type="match status" value="1"/>
</dbReference>
<dbReference type="PANTHER" id="PTHR33387">
    <property type="entry name" value="RMLC-LIKE JELLY ROLL FOLD PROTEIN"/>
    <property type="match status" value="1"/>
</dbReference>
<dbReference type="InterPro" id="IPR014710">
    <property type="entry name" value="RmlC-like_jellyroll"/>
</dbReference>